<dbReference type="InterPro" id="IPR042460">
    <property type="entry name" value="DCN1-like_PONY"/>
</dbReference>
<dbReference type="GO" id="GO:0000151">
    <property type="term" value="C:ubiquitin ligase complex"/>
    <property type="evidence" value="ECO:0007669"/>
    <property type="project" value="TreeGrafter"/>
</dbReference>
<dbReference type="InterPro" id="IPR014764">
    <property type="entry name" value="DCN-prot"/>
</dbReference>
<dbReference type="Gene3D" id="1.10.238.200">
    <property type="entry name" value="Cullin, PONY binding domain"/>
    <property type="match status" value="1"/>
</dbReference>
<organism evidence="4 5">
    <name type="scientific">Pseudocercospora fijiensis (strain CIRAD86)</name>
    <name type="common">Black leaf streak disease fungus</name>
    <name type="synonym">Mycosphaerella fijiensis</name>
    <dbReference type="NCBI Taxonomy" id="383855"/>
    <lineage>
        <taxon>Eukaryota</taxon>
        <taxon>Fungi</taxon>
        <taxon>Dikarya</taxon>
        <taxon>Ascomycota</taxon>
        <taxon>Pezizomycotina</taxon>
        <taxon>Dothideomycetes</taxon>
        <taxon>Dothideomycetidae</taxon>
        <taxon>Mycosphaerellales</taxon>
        <taxon>Mycosphaerellaceae</taxon>
        <taxon>Pseudocercospora</taxon>
    </lineage>
</organism>
<feature type="domain" description="DCUN1" evidence="3">
    <location>
        <begin position="55"/>
        <end position="256"/>
    </location>
</feature>
<dbReference type="KEGG" id="pfj:MYCFIDRAFT_70919"/>
<dbReference type="VEuPathDB" id="FungiDB:MYCFIDRAFT_70919"/>
<accession>M2Z7Z9</accession>
<dbReference type="GO" id="GO:0032182">
    <property type="term" value="F:ubiquitin-like protein binding"/>
    <property type="evidence" value="ECO:0007669"/>
    <property type="project" value="TreeGrafter"/>
</dbReference>
<dbReference type="Gene3D" id="1.10.8.10">
    <property type="entry name" value="DNA helicase RuvA subunit, C-terminal domain"/>
    <property type="match status" value="1"/>
</dbReference>
<dbReference type="EMBL" id="KB446556">
    <property type="protein sequence ID" value="EME85895.1"/>
    <property type="molecule type" value="Genomic_DNA"/>
</dbReference>
<dbReference type="PANTHER" id="PTHR12281">
    <property type="entry name" value="RP42 RELATED"/>
    <property type="match status" value="1"/>
</dbReference>
<keyword evidence="1" id="KW-0833">Ubl conjugation pathway</keyword>
<evidence type="ECO:0000259" key="3">
    <source>
        <dbReference type="PROSITE" id="PS51229"/>
    </source>
</evidence>
<name>M2Z7Z9_PSEFD</name>
<reference evidence="4 5" key="1">
    <citation type="journal article" date="2012" name="PLoS Pathog.">
        <title>Diverse lifestyles and strategies of plant pathogenesis encoded in the genomes of eighteen Dothideomycetes fungi.</title>
        <authorList>
            <person name="Ohm R.A."/>
            <person name="Feau N."/>
            <person name="Henrissat B."/>
            <person name="Schoch C.L."/>
            <person name="Horwitz B.A."/>
            <person name="Barry K.W."/>
            <person name="Condon B.J."/>
            <person name="Copeland A.C."/>
            <person name="Dhillon B."/>
            <person name="Glaser F."/>
            <person name="Hesse C.N."/>
            <person name="Kosti I."/>
            <person name="LaButti K."/>
            <person name="Lindquist E.A."/>
            <person name="Lucas S."/>
            <person name="Salamov A.A."/>
            <person name="Bradshaw R.E."/>
            <person name="Ciuffetti L."/>
            <person name="Hamelin R.C."/>
            <person name="Kema G.H.J."/>
            <person name="Lawrence C."/>
            <person name="Scott J.A."/>
            <person name="Spatafora J.W."/>
            <person name="Turgeon B.G."/>
            <person name="de Wit P.J.G.M."/>
            <person name="Zhong S."/>
            <person name="Goodwin S.B."/>
            <person name="Grigoriev I.V."/>
        </authorList>
    </citation>
    <scope>NUCLEOTIDE SEQUENCE [LARGE SCALE GENOMIC DNA]</scope>
    <source>
        <strain evidence="4 5">CIRAD86</strain>
    </source>
</reference>
<dbReference type="eggNOG" id="KOG3077">
    <property type="taxonomic scope" value="Eukaryota"/>
</dbReference>
<dbReference type="Gene3D" id="1.10.238.10">
    <property type="entry name" value="EF-hand"/>
    <property type="match status" value="1"/>
</dbReference>
<dbReference type="PANTHER" id="PTHR12281:SF31">
    <property type="entry name" value="DCN1-LIKE PROTEIN 3"/>
    <property type="match status" value="1"/>
</dbReference>
<sequence>MPPAHTAQQKSAISEFVSVTQSDKTTAAKFLKQANWNVGAAVNSYFNNPNATSNPHRSALSKIFDKYRDDVQHSPDEIGPQGTSTLLNELNIDLAGVGAVVFSELVQSPSLGNITRDGFIDGLSDAGVDSLPKIRNLVLQRQSQLPSDRDLFKNVYNHTFQLGLQEKQKALAMDTAMELWRVVLTAPSFEWSTANTPWLDWWFEYYEGKVKKAVNKDLWKQTLNFAEQSKKDESLSFWNEESSWPSVIDEFVEWIKEEKRPGGGGDAMELS</sequence>
<dbReference type="PROSITE" id="PS51229">
    <property type="entry name" value="DCUN1"/>
    <property type="match status" value="1"/>
</dbReference>
<dbReference type="AlphaFoldDB" id="M2Z7Z9"/>
<dbReference type="GO" id="GO:0097602">
    <property type="term" value="F:cullin family protein binding"/>
    <property type="evidence" value="ECO:0007669"/>
    <property type="project" value="TreeGrafter"/>
</dbReference>
<evidence type="ECO:0000256" key="1">
    <source>
        <dbReference type="ARBA" id="ARBA00022786"/>
    </source>
</evidence>
<dbReference type="Pfam" id="PF14555">
    <property type="entry name" value="UBA_4"/>
    <property type="match status" value="1"/>
</dbReference>
<dbReference type="InterPro" id="IPR009060">
    <property type="entry name" value="UBA-like_sf"/>
</dbReference>
<evidence type="ECO:0000313" key="5">
    <source>
        <dbReference type="Proteomes" id="UP000016932"/>
    </source>
</evidence>
<evidence type="ECO:0000256" key="2">
    <source>
        <dbReference type="RuleBase" id="RU410713"/>
    </source>
</evidence>
<proteinExistence type="predicted"/>
<keyword evidence="5" id="KW-1185">Reference proteome</keyword>
<comment type="function">
    <text evidence="2">Neddylation of cullins play an essential role in the regulation of SCF-type complexes activity.</text>
</comment>
<dbReference type="GeneID" id="19340941"/>
<evidence type="ECO:0000313" key="4">
    <source>
        <dbReference type="EMBL" id="EME85895.1"/>
    </source>
</evidence>
<protein>
    <recommendedName>
        <fullName evidence="2">Defective in cullin neddylation protein</fullName>
    </recommendedName>
</protein>
<dbReference type="OrthoDB" id="27198at2759"/>
<dbReference type="InterPro" id="IPR005176">
    <property type="entry name" value="PONY_dom"/>
</dbReference>
<dbReference type="GO" id="GO:0031624">
    <property type="term" value="F:ubiquitin conjugating enzyme binding"/>
    <property type="evidence" value="ECO:0007669"/>
    <property type="project" value="TreeGrafter"/>
</dbReference>
<dbReference type="Proteomes" id="UP000016932">
    <property type="component" value="Unassembled WGS sequence"/>
</dbReference>
<dbReference type="GO" id="GO:0045116">
    <property type="term" value="P:protein neddylation"/>
    <property type="evidence" value="ECO:0007669"/>
    <property type="project" value="TreeGrafter"/>
</dbReference>
<dbReference type="Pfam" id="PF03556">
    <property type="entry name" value="Cullin_binding"/>
    <property type="match status" value="1"/>
</dbReference>
<dbReference type="SUPFAM" id="SSF46934">
    <property type="entry name" value="UBA-like"/>
    <property type="match status" value="1"/>
</dbReference>
<dbReference type="HOGENOM" id="CLU_047042_1_0_1"/>
<dbReference type="RefSeq" id="XP_007922711.1">
    <property type="nucleotide sequence ID" value="XM_007924520.1"/>
</dbReference>
<gene>
    <name evidence="4" type="ORF">MYCFIDRAFT_70919</name>
</gene>
<dbReference type="STRING" id="383855.M2Z7Z9"/>